<feature type="binding site" evidence="7">
    <location>
        <position position="102"/>
    </location>
    <ligand>
        <name>ATP</name>
        <dbReference type="ChEBI" id="CHEBI:30616"/>
    </ligand>
</feature>
<dbReference type="EMBL" id="ABCS01000129">
    <property type="protein sequence ID" value="EDM74470.1"/>
    <property type="molecule type" value="Genomic_DNA"/>
</dbReference>
<feature type="region of interest" description="Disordered" evidence="8">
    <location>
        <begin position="634"/>
        <end position="838"/>
    </location>
</feature>
<dbReference type="Gene3D" id="3.30.200.20">
    <property type="entry name" value="Phosphorylase Kinase, domain 1"/>
    <property type="match status" value="1"/>
</dbReference>
<dbReference type="Gene3D" id="1.10.10.1320">
    <property type="entry name" value="Anti-sigma factor, zinc-finger domain"/>
    <property type="match status" value="1"/>
</dbReference>
<dbReference type="InterPro" id="IPR017441">
    <property type="entry name" value="Protein_kinase_ATP_BS"/>
</dbReference>
<dbReference type="PROSITE" id="PS50011">
    <property type="entry name" value="PROTEIN_KINASE_DOM"/>
    <property type="match status" value="1"/>
</dbReference>
<dbReference type="PANTHER" id="PTHR43671">
    <property type="entry name" value="SERINE/THREONINE-PROTEIN KINASE NEK"/>
    <property type="match status" value="1"/>
</dbReference>
<feature type="domain" description="Protein kinase" evidence="9">
    <location>
        <begin position="73"/>
        <end position="360"/>
    </location>
</feature>
<proteinExistence type="inferred from homology"/>
<protein>
    <recommendedName>
        <fullName evidence="2">non-specific serine/threonine protein kinase</fullName>
        <ecNumber evidence="2">2.7.11.1</ecNumber>
    </recommendedName>
</protein>
<dbReference type="Proteomes" id="UP000005801">
    <property type="component" value="Unassembled WGS sequence"/>
</dbReference>
<evidence type="ECO:0000256" key="7">
    <source>
        <dbReference type="PROSITE-ProRule" id="PRU10141"/>
    </source>
</evidence>
<evidence type="ECO:0000313" key="11">
    <source>
        <dbReference type="Proteomes" id="UP000005801"/>
    </source>
</evidence>
<evidence type="ECO:0000256" key="2">
    <source>
        <dbReference type="ARBA" id="ARBA00012513"/>
    </source>
</evidence>
<dbReference type="PROSITE" id="PS00108">
    <property type="entry name" value="PROTEIN_KINASE_ST"/>
    <property type="match status" value="1"/>
</dbReference>
<dbReference type="InterPro" id="IPR011009">
    <property type="entry name" value="Kinase-like_dom_sf"/>
</dbReference>
<dbReference type="EC" id="2.7.11.1" evidence="2"/>
<evidence type="ECO:0000256" key="4">
    <source>
        <dbReference type="ARBA" id="ARBA00022741"/>
    </source>
</evidence>
<evidence type="ECO:0000256" key="1">
    <source>
        <dbReference type="ARBA" id="ARBA00010886"/>
    </source>
</evidence>
<dbReference type="Pfam" id="PF00069">
    <property type="entry name" value="Pkinase"/>
    <property type="match status" value="1"/>
</dbReference>
<keyword evidence="11" id="KW-1185">Reference proteome</keyword>
<feature type="compositionally biased region" description="Basic and acidic residues" evidence="8">
    <location>
        <begin position="681"/>
        <end position="696"/>
    </location>
</feature>
<feature type="compositionally biased region" description="Basic residues" evidence="8">
    <location>
        <begin position="808"/>
        <end position="818"/>
    </location>
</feature>
<dbReference type="InterPro" id="IPR041916">
    <property type="entry name" value="Anti_sigma_zinc_sf"/>
</dbReference>
<dbReference type="eggNOG" id="COG0515">
    <property type="taxonomic scope" value="Bacteria"/>
</dbReference>
<dbReference type="AlphaFoldDB" id="A6GI42"/>
<evidence type="ECO:0000256" key="5">
    <source>
        <dbReference type="ARBA" id="ARBA00022777"/>
    </source>
</evidence>
<dbReference type="STRING" id="391625.PPSIR1_08451"/>
<feature type="compositionally biased region" description="Basic residues" evidence="8">
    <location>
        <begin position="654"/>
        <end position="674"/>
    </location>
</feature>
<evidence type="ECO:0000256" key="6">
    <source>
        <dbReference type="ARBA" id="ARBA00022840"/>
    </source>
</evidence>
<organism evidence="10 11">
    <name type="scientific">Plesiocystis pacifica SIR-1</name>
    <dbReference type="NCBI Taxonomy" id="391625"/>
    <lineage>
        <taxon>Bacteria</taxon>
        <taxon>Pseudomonadati</taxon>
        <taxon>Myxococcota</taxon>
        <taxon>Polyangia</taxon>
        <taxon>Nannocystales</taxon>
        <taxon>Nannocystaceae</taxon>
        <taxon>Plesiocystis</taxon>
    </lineage>
</organism>
<dbReference type="SUPFAM" id="SSF56112">
    <property type="entry name" value="Protein kinase-like (PK-like)"/>
    <property type="match status" value="1"/>
</dbReference>
<dbReference type="GO" id="GO:0004674">
    <property type="term" value="F:protein serine/threonine kinase activity"/>
    <property type="evidence" value="ECO:0007669"/>
    <property type="project" value="UniProtKB-KW"/>
</dbReference>
<dbReference type="InterPro" id="IPR050660">
    <property type="entry name" value="NEK_Ser/Thr_kinase"/>
</dbReference>
<evidence type="ECO:0000259" key="9">
    <source>
        <dbReference type="PROSITE" id="PS50011"/>
    </source>
</evidence>
<feature type="compositionally biased region" description="Basic residues" evidence="8">
    <location>
        <begin position="716"/>
        <end position="734"/>
    </location>
</feature>
<evidence type="ECO:0000256" key="8">
    <source>
        <dbReference type="SAM" id="MobiDB-lite"/>
    </source>
</evidence>
<keyword evidence="3" id="KW-0808">Transferase</keyword>
<dbReference type="PANTHER" id="PTHR43671:SF13">
    <property type="entry name" value="SERINE_THREONINE-PROTEIN KINASE NEK2"/>
    <property type="match status" value="1"/>
</dbReference>
<dbReference type="PROSITE" id="PS00107">
    <property type="entry name" value="PROTEIN_KINASE_ATP"/>
    <property type="match status" value="1"/>
</dbReference>
<dbReference type="Gene3D" id="1.10.510.10">
    <property type="entry name" value="Transferase(Phosphotransferase) domain 1"/>
    <property type="match status" value="1"/>
</dbReference>
<name>A6GI42_9BACT</name>
<dbReference type="CDD" id="cd14014">
    <property type="entry name" value="STKc_PknB_like"/>
    <property type="match status" value="1"/>
</dbReference>
<keyword evidence="6 7" id="KW-0067">ATP-binding</keyword>
<comment type="similarity">
    <text evidence="1">Belongs to the protein kinase superfamily. NEK Ser/Thr protein kinase family. NIMA subfamily.</text>
</comment>
<sequence length="838" mass="90141">MTPCPDPEALERLFEGALDAGQRAALERHIDGCERCAATVSELARLFASATWGSAPASSEPGPAPPPSGLGRYQLGRRLGAGSMGMVFEAWDPELQRKVAVKLLRSSAGDDQGSEAAEAARRRLLQEARAMASLAHPHVVPVFDVGRAGEQVFLAMELVLGGTLSTWLGAARRDRPTILATLAQAGRGLEAAHRRGLVHRDFKPDNVLMSAEGRPQVTDFGLATLGAHGGGPAGAPMPAAATLDAAGSSGDPLALTVVMTERGAIVGTPAYMAPEQWRGETADARSDQFAFTVVLFEALFGARPFAARDLATLRRAVLEGAPASPPKGAPSWLQAVLRRGLAQDPNARYPNLDALLSELERDRRRTWPRTLAVAGVGLAGFVGLLAWAGTPAESGREHAAEEATNACVDELEGVRGLWTADRREALRARFEWLELDDEVAGRALEAYDAWVEQWVEAAALGCEAAEPDDELAQARARCLDATSERFEALLTVLDDEETSNLRGALFAAVHALPDPAACLDPAWLAVAPEPPPEELEARASLVAESIHRAEALLAAEQWLDTRRAADRAVADADALGFAPLIAEARLVRARVEIETHYDDEAVDWLRATVEACHDGAHERVRAEALLSLIEVEGARASRSRPPKVARPGSEPGGARRRPPVRRAHRARQRPRRGGHAPVQGRGEDPRRDRAGAERARTGAAGHRRAARAGRAQPAPRRPRGRAPPRPGGPRRRGRDPRALRPADRRGRPDPRRGRARRGTARCRRAPRRASRAHPRARRTHAPPHRAEPGQDAARPRAPGPGRQDQRRQAPRGRRHALHGHAPGRLAQGPARPPGLRGG</sequence>
<evidence type="ECO:0000313" key="10">
    <source>
        <dbReference type="EMBL" id="EDM74470.1"/>
    </source>
</evidence>
<accession>A6GI42</accession>
<dbReference type="GO" id="GO:0005524">
    <property type="term" value="F:ATP binding"/>
    <property type="evidence" value="ECO:0007669"/>
    <property type="project" value="UniProtKB-UniRule"/>
</dbReference>
<dbReference type="InterPro" id="IPR008271">
    <property type="entry name" value="Ser/Thr_kinase_AS"/>
</dbReference>
<keyword evidence="4 7" id="KW-0547">Nucleotide-binding</keyword>
<feature type="compositionally biased region" description="Basic and acidic residues" evidence="8">
    <location>
        <begin position="735"/>
        <end position="752"/>
    </location>
</feature>
<gene>
    <name evidence="10" type="ORF">PPSIR1_08451</name>
</gene>
<evidence type="ECO:0000256" key="3">
    <source>
        <dbReference type="ARBA" id="ARBA00022679"/>
    </source>
</evidence>
<comment type="caution">
    <text evidence="10">The sequence shown here is derived from an EMBL/GenBank/DDBJ whole genome shotgun (WGS) entry which is preliminary data.</text>
</comment>
<dbReference type="InterPro" id="IPR000719">
    <property type="entry name" value="Prot_kinase_dom"/>
</dbReference>
<reference evidence="10 11" key="1">
    <citation type="submission" date="2007-06" db="EMBL/GenBank/DDBJ databases">
        <authorList>
            <person name="Shimkets L."/>
            <person name="Ferriera S."/>
            <person name="Johnson J."/>
            <person name="Kravitz S."/>
            <person name="Beeson K."/>
            <person name="Sutton G."/>
            <person name="Rogers Y.-H."/>
            <person name="Friedman R."/>
            <person name="Frazier M."/>
            <person name="Venter J.C."/>
        </authorList>
    </citation>
    <scope>NUCLEOTIDE SEQUENCE [LARGE SCALE GENOMIC DNA]</scope>
    <source>
        <strain evidence="10 11">SIR-1</strain>
    </source>
</reference>
<keyword evidence="10" id="KW-0723">Serine/threonine-protein kinase</keyword>
<keyword evidence="5 10" id="KW-0418">Kinase</keyword>
<feature type="compositionally biased region" description="Basic residues" evidence="8">
    <location>
        <begin position="753"/>
        <end position="783"/>
    </location>
</feature>